<gene>
    <name evidence="6" type="ORF">M9458_040693</name>
</gene>
<dbReference type="PANTHER" id="PTHR15722">
    <property type="entry name" value="IFT140/172-RELATED"/>
    <property type="match status" value="1"/>
</dbReference>
<dbReference type="Proteomes" id="UP001529510">
    <property type="component" value="Unassembled WGS sequence"/>
</dbReference>
<dbReference type="EMBL" id="JAMKFB020000020">
    <property type="protein sequence ID" value="KAL0164940.1"/>
    <property type="molecule type" value="Genomic_DNA"/>
</dbReference>
<keyword evidence="5" id="KW-0966">Cell projection</keyword>
<evidence type="ECO:0000256" key="3">
    <source>
        <dbReference type="ARBA" id="ARBA00022737"/>
    </source>
</evidence>
<dbReference type="PANTHER" id="PTHR15722:SF2">
    <property type="entry name" value="INTRAFLAGELLAR TRANSPORT PROTEIN 172 HOMOLOG"/>
    <property type="match status" value="1"/>
</dbReference>
<name>A0ABD0NTW6_CIRMR</name>
<evidence type="ECO:0000313" key="7">
    <source>
        <dbReference type="Proteomes" id="UP001529510"/>
    </source>
</evidence>
<keyword evidence="2" id="KW-0853">WD repeat</keyword>
<dbReference type="GO" id="GO:0005929">
    <property type="term" value="C:cilium"/>
    <property type="evidence" value="ECO:0007669"/>
    <property type="project" value="UniProtKB-SubCell"/>
</dbReference>
<feature type="non-terminal residue" evidence="6">
    <location>
        <position position="1"/>
    </location>
</feature>
<sequence>VIVKNLSTGTRVVLKSQYGYEIDEVKVMGKDRYLVAHTSDTLLLGDLVSNKL</sequence>
<comment type="caution">
    <text evidence="6">The sequence shown here is derived from an EMBL/GenBank/DDBJ whole genome shotgun (WGS) entry which is preliminary data.</text>
</comment>
<evidence type="ECO:0000256" key="2">
    <source>
        <dbReference type="ARBA" id="ARBA00022574"/>
    </source>
</evidence>
<keyword evidence="4" id="KW-0969">Cilium</keyword>
<evidence type="ECO:0000256" key="1">
    <source>
        <dbReference type="ARBA" id="ARBA00004138"/>
    </source>
</evidence>
<keyword evidence="7" id="KW-1185">Reference proteome</keyword>
<keyword evidence="3" id="KW-0677">Repeat</keyword>
<dbReference type="AlphaFoldDB" id="A0ABD0NTW6"/>
<feature type="non-terminal residue" evidence="6">
    <location>
        <position position="52"/>
    </location>
</feature>
<organism evidence="6 7">
    <name type="scientific">Cirrhinus mrigala</name>
    <name type="common">Mrigala</name>
    <dbReference type="NCBI Taxonomy" id="683832"/>
    <lineage>
        <taxon>Eukaryota</taxon>
        <taxon>Metazoa</taxon>
        <taxon>Chordata</taxon>
        <taxon>Craniata</taxon>
        <taxon>Vertebrata</taxon>
        <taxon>Euteleostomi</taxon>
        <taxon>Actinopterygii</taxon>
        <taxon>Neopterygii</taxon>
        <taxon>Teleostei</taxon>
        <taxon>Ostariophysi</taxon>
        <taxon>Cypriniformes</taxon>
        <taxon>Cyprinidae</taxon>
        <taxon>Labeoninae</taxon>
        <taxon>Labeonini</taxon>
        <taxon>Cirrhinus</taxon>
    </lineage>
</organism>
<proteinExistence type="predicted"/>
<evidence type="ECO:0000313" key="6">
    <source>
        <dbReference type="EMBL" id="KAL0164940.1"/>
    </source>
</evidence>
<accession>A0ABD0NTW6</accession>
<reference evidence="6 7" key="1">
    <citation type="submission" date="2024-05" db="EMBL/GenBank/DDBJ databases">
        <title>Genome sequencing and assembly of Indian major carp, Cirrhinus mrigala (Hamilton, 1822).</title>
        <authorList>
            <person name="Mohindra V."/>
            <person name="Chowdhury L.M."/>
            <person name="Lal K."/>
            <person name="Jena J.K."/>
        </authorList>
    </citation>
    <scope>NUCLEOTIDE SEQUENCE [LARGE SCALE GENOMIC DNA]</scope>
    <source>
        <strain evidence="6">CM1030</strain>
        <tissue evidence="6">Blood</tissue>
    </source>
</reference>
<protein>
    <submittedName>
        <fullName evidence="6">Uncharacterized protein</fullName>
    </submittedName>
</protein>
<evidence type="ECO:0000256" key="4">
    <source>
        <dbReference type="ARBA" id="ARBA00023069"/>
    </source>
</evidence>
<comment type="subcellular location">
    <subcellularLocation>
        <location evidence="1">Cell projection</location>
        <location evidence="1">Cilium</location>
    </subcellularLocation>
</comment>
<evidence type="ECO:0000256" key="5">
    <source>
        <dbReference type="ARBA" id="ARBA00023273"/>
    </source>
</evidence>